<feature type="transmembrane region" description="Helical" evidence="1">
    <location>
        <begin position="87"/>
        <end position="111"/>
    </location>
</feature>
<organism evidence="3 4">
    <name type="scientific">Billgrantia desiderata</name>
    <dbReference type="NCBI Taxonomy" id="52021"/>
    <lineage>
        <taxon>Bacteria</taxon>
        <taxon>Pseudomonadati</taxon>
        <taxon>Pseudomonadota</taxon>
        <taxon>Gammaproteobacteria</taxon>
        <taxon>Oceanospirillales</taxon>
        <taxon>Halomonadaceae</taxon>
        <taxon>Billgrantia</taxon>
    </lineage>
</organism>
<keyword evidence="1" id="KW-1133">Transmembrane helix</keyword>
<name>A0AAW4Z2F2_9GAMM</name>
<dbReference type="Proteomes" id="UP001320178">
    <property type="component" value="Unassembled WGS sequence"/>
</dbReference>
<keyword evidence="1" id="KW-0472">Membrane</keyword>
<feature type="transmembrane region" description="Helical" evidence="1">
    <location>
        <begin position="60"/>
        <end position="81"/>
    </location>
</feature>
<dbReference type="RefSeq" id="WP_234240896.1">
    <property type="nucleotide sequence ID" value="NZ_JABFTS010000015.1"/>
</dbReference>
<comment type="caution">
    <text evidence="3">The sequence shown here is derived from an EMBL/GenBank/DDBJ whole genome shotgun (WGS) entry which is preliminary data.</text>
</comment>
<feature type="domain" description="DUF6708" evidence="2">
    <location>
        <begin position="97"/>
        <end position="212"/>
    </location>
</feature>
<dbReference type="InterPro" id="IPR046554">
    <property type="entry name" value="DUF6708"/>
</dbReference>
<accession>A0AAW4Z2F2</accession>
<protein>
    <recommendedName>
        <fullName evidence="2">DUF6708 domain-containing protein</fullName>
    </recommendedName>
</protein>
<evidence type="ECO:0000313" key="4">
    <source>
        <dbReference type="Proteomes" id="UP001320178"/>
    </source>
</evidence>
<dbReference type="EMBL" id="JABFTS010000015">
    <property type="protein sequence ID" value="MCE8053801.1"/>
    <property type="molecule type" value="Genomic_DNA"/>
</dbReference>
<dbReference type="AlphaFoldDB" id="A0AAW4Z2F2"/>
<gene>
    <name evidence="3" type="ORF">HOP61_21120</name>
</gene>
<reference evidence="3" key="2">
    <citation type="journal article" date="2021" name="Front. Microbiol.">
        <title>Aerobic Denitrification and Heterotrophic Sulfur Oxidation in the Genus Halomonas Revealed by Six Novel Species Characterizations and Genome-Based Analysis.</title>
        <authorList>
            <person name="Wang L."/>
            <person name="Shao Z."/>
        </authorList>
    </citation>
    <scope>NUCLEOTIDE SEQUENCE</scope>
    <source>
        <strain evidence="3">MCCC 1A05776</strain>
    </source>
</reference>
<sequence>MQSIKTYFADLSQRLGLAEELIVLSPKRRAAKQPMQLGEVQDQTEHYLDLSSGAEEGKGIFTGVWGMGAIYMFLIMSPVIFQDWEGALYVFTTAAIMFGITTAVFLLEVYWPSSSPIRFNRCTREVYFQDKDKLYHVPWDEAVAWMQESRTVTQYTGAMTETPLQLLLQRYGHAEEVIALRLNLPMGRTAETQGMFWEYLRCYMEKGPWFDERGNPVIASNRDAVLAQYRAKHKQAKIDLDHYRELVRLGIMSPGRMRATATYDAFMLPATFLRDLTAKYARQRAVRNQWHPLVKERCRPDGPTTRLYDLEVAEGLHEGAEVSAAEQAPAPR</sequence>
<evidence type="ECO:0000313" key="3">
    <source>
        <dbReference type="EMBL" id="MCE8053801.1"/>
    </source>
</evidence>
<evidence type="ECO:0000256" key="1">
    <source>
        <dbReference type="SAM" id="Phobius"/>
    </source>
</evidence>
<proteinExistence type="predicted"/>
<dbReference type="Pfam" id="PF20455">
    <property type="entry name" value="DUF6708"/>
    <property type="match status" value="1"/>
</dbReference>
<reference evidence="3" key="1">
    <citation type="submission" date="2020-05" db="EMBL/GenBank/DDBJ databases">
        <authorList>
            <person name="Wang L."/>
            <person name="Shao Z."/>
        </authorList>
    </citation>
    <scope>NUCLEOTIDE SEQUENCE</scope>
    <source>
        <strain evidence="3">MCCC 1A05776</strain>
    </source>
</reference>
<evidence type="ECO:0000259" key="2">
    <source>
        <dbReference type="Pfam" id="PF20455"/>
    </source>
</evidence>
<keyword evidence="1" id="KW-0812">Transmembrane</keyword>